<dbReference type="Gene3D" id="1.10.645.10">
    <property type="entry name" value="Cytochrome-c3 Hydrogenase, chain B"/>
    <property type="match status" value="2"/>
</dbReference>
<proteinExistence type="predicted"/>
<gene>
    <name evidence="1" type="ORF">SAMN04244550_03042</name>
</gene>
<dbReference type="AlphaFoldDB" id="A0A1G7PT49"/>
<dbReference type="SUPFAM" id="SSF56762">
    <property type="entry name" value="HydB/Nqo4-like"/>
    <property type="match status" value="1"/>
</dbReference>
<organism evidence="1 2">
    <name type="scientific">Rhodobacter capsulatus</name>
    <name type="common">Rhodopseudomonas capsulata</name>
    <dbReference type="NCBI Taxonomy" id="1061"/>
    <lineage>
        <taxon>Bacteria</taxon>
        <taxon>Pseudomonadati</taxon>
        <taxon>Pseudomonadota</taxon>
        <taxon>Alphaproteobacteria</taxon>
        <taxon>Rhodobacterales</taxon>
        <taxon>Rhodobacter group</taxon>
        <taxon>Rhodobacter</taxon>
    </lineage>
</organism>
<name>A0A1G7PT49_RHOCA</name>
<reference evidence="1 2" key="1">
    <citation type="submission" date="2016-10" db="EMBL/GenBank/DDBJ databases">
        <authorList>
            <person name="de Groot N.N."/>
        </authorList>
    </citation>
    <scope>NUCLEOTIDE SEQUENCE [LARGE SCALE GENOMIC DNA]</scope>
    <source>
        <strain evidence="2">DSM 938 / 37b4</strain>
    </source>
</reference>
<protein>
    <recommendedName>
        <fullName evidence="3">Hydrogenase expression/formation protein HupK</fullName>
    </recommendedName>
</protein>
<evidence type="ECO:0000313" key="2">
    <source>
        <dbReference type="Proteomes" id="UP000183812"/>
    </source>
</evidence>
<accession>A0A1G7PT49</accession>
<dbReference type="OrthoDB" id="7778333at2"/>
<dbReference type="InterPro" id="IPR029014">
    <property type="entry name" value="NiFe-Hase_large"/>
</dbReference>
<sequence>MSTALGIVLRPEGARLAVNLTPPDPLPVAALLLGRPPEEVAELLPRLFNLCGAAQGHAARLALGLAADETPSRREILRDHLAKLCLIWPKLLGLAPQPLPDHWAEGGAALQHWLWGGAKPGDLWSFLTSGQGVAPLLASLGHAFAPGEAVAVLPPLTDPMALTAQENSPAGRVADDPLMRQAEARFGRGPFWRALGRVVDLHALALAPLAAATPRPGLALVAAARGTYALSARAEAGMVTALSRVTPTDHLLAPGGALTLSLASLPAAKAGLAALVIDILDPCVAVSLQELAHA</sequence>
<evidence type="ECO:0000313" key="1">
    <source>
        <dbReference type="EMBL" id="SDF89512.1"/>
    </source>
</evidence>
<dbReference type="EMBL" id="FNAY01000020">
    <property type="protein sequence ID" value="SDF89512.1"/>
    <property type="molecule type" value="Genomic_DNA"/>
</dbReference>
<evidence type="ECO:0008006" key="3">
    <source>
        <dbReference type="Google" id="ProtNLM"/>
    </source>
</evidence>
<dbReference type="Proteomes" id="UP000183812">
    <property type="component" value="Unassembled WGS sequence"/>
</dbReference>
<dbReference type="RefSeq" id="WP_074555669.1">
    <property type="nucleotide sequence ID" value="NZ_CP119563.1"/>
</dbReference>